<organism evidence="1 2">
    <name type="scientific">Capsicum annuum</name>
    <name type="common">Capsicum pepper</name>
    <dbReference type="NCBI Taxonomy" id="4072"/>
    <lineage>
        <taxon>Eukaryota</taxon>
        <taxon>Viridiplantae</taxon>
        <taxon>Streptophyta</taxon>
        <taxon>Embryophyta</taxon>
        <taxon>Tracheophyta</taxon>
        <taxon>Spermatophyta</taxon>
        <taxon>Magnoliopsida</taxon>
        <taxon>eudicotyledons</taxon>
        <taxon>Gunneridae</taxon>
        <taxon>Pentapetalae</taxon>
        <taxon>asterids</taxon>
        <taxon>lamiids</taxon>
        <taxon>Solanales</taxon>
        <taxon>Solanaceae</taxon>
        <taxon>Solanoideae</taxon>
        <taxon>Capsiceae</taxon>
        <taxon>Capsicum</taxon>
    </lineage>
</organism>
<reference evidence="1 2" key="2">
    <citation type="journal article" date="2017" name="Genome Biol.">
        <title>New reference genome sequences of hot pepper reveal the massive evolution of plant disease-resistance genes by retroduplication.</title>
        <authorList>
            <person name="Kim S."/>
            <person name="Park J."/>
            <person name="Yeom S.I."/>
            <person name="Kim Y.M."/>
            <person name="Seo E."/>
            <person name="Kim K.T."/>
            <person name="Kim M.S."/>
            <person name="Lee J.M."/>
            <person name="Cheong K."/>
            <person name="Shin H.S."/>
            <person name="Kim S.B."/>
            <person name="Han K."/>
            <person name="Lee J."/>
            <person name="Park M."/>
            <person name="Lee H.A."/>
            <person name="Lee H.Y."/>
            <person name="Lee Y."/>
            <person name="Oh S."/>
            <person name="Lee J.H."/>
            <person name="Choi E."/>
            <person name="Choi E."/>
            <person name="Lee S.E."/>
            <person name="Jeon J."/>
            <person name="Kim H."/>
            <person name="Choi G."/>
            <person name="Song H."/>
            <person name="Lee J."/>
            <person name="Lee S.C."/>
            <person name="Kwon J.K."/>
            <person name="Lee H.Y."/>
            <person name="Koo N."/>
            <person name="Hong Y."/>
            <person name="Kim R.W."/>
            <person name="Kang W.H."/>
            <person name="Huh J.H."/>
            <person name="Kang B.C."/>
            <person name="Yang T.J."/>
            <person name="Lee Y.H."/>
            <person name="Bennetzen J.L."/>
            <person name="Choi D."/>
        </authorList>
    </citation>
    <scope>NUCLEOTIDE SEQUENCE [LARGE SCALE GENOMIC DNA]</scope>
    <source>
        <strain evidence="2">cv. CM334</strain>
    </source>
</reference>
<proteinExistence type="predicted"/>
<keyword evidence="2" id="KW-1185">Reference proteome</keyword>
<dbReference type="Gramene" id="PHT78087">
    <property type="protein sequence ID" value="PHT78087"/>
    <property type="gene ID" value="T459_16139"/>
</dbReference>
<dbReference type="EMBL" id="AYRZ02000006">
    <property type="protein sequence ID" value="PHT78087.1"/>
    <property type="molecule type" value="Genomic_DNA"/>
</dbReference>
<reference evidence="1 2" key="1">
    <citation type="journal article" date="2014" name="Nat. Genet.">
        <title>Genome sequence of the hot pepper provides insights into the evolution of pungency in Capsicum species.</title>
        <authorList>
            <person name="Kim S."/>
            <person name="Park M."/>
            <person name="Yeom S.I."/>
            <person name="Kim Y.M."/>
            <person name="Lee J.M."/>
            <person name="Lee H.A."/>
            <person name="Seo E."/>
            <person name="Choi J."/>
            <person name="Cheong K."/>
            <person name="Kim K.T."/>
            <person name="Jung K."/>
            <person name="Lee G.W."/>
            <person name="Oh S.K."/>
            <person name="Bae C."/>
            <person name="Kim S.B."/>
            <person name="Lee H.Y."/>
            <person name="Kim S.Y."/>
            <person name="Kim M.S."/>
            <person name="Kang B.C."/>
            <person name="Jo Y.D."/>
            <person name="Yang H.B."/>
            <person name="Jeong H.J."/>
            <person name="Kang W.H."/>
            <person name="Kwon J.K."/>
            <person name="Shin C."/>
            <person name="Lim J.Y."/>
            <person name="Park J.H."/>
            <person name="Huh J.H."/>
            <person name="Kim J.S."/>
            <person name="Kim B.D."/>
            <person name="Cohen O."/>
            <person name="Paran I."/>
            <person name="Suh M.C."/>
            <person name="Lee S.B."/>
            <person name="Kim Y.K."/>
            <person name="Shin Y."/>
            <person name="Noh S.J."/>
            <person name="Park J."/>
            <person name="Seo Y.S."/>
            <person name="Kwon S.Y."/>
            <person name="Kim H.A."/>
            <person name="Park J.M."/>
            <person name="Kim H.J."/>
            <person name="Choi S.B."/>
            <person name="Bosland P.W."/>
            <person name="Reeves G."/>
            <person name="Jo S.H."/>
            <person name="Lee B.W."/>
            <person name="Cho H.T."/>
            <person name="Choi H.S."/>
            <person name="Lee M.S."/>
            <person name="Yu Y."/>
            <person name="Do Choi Y."/>
            <person name="Park B.S."/>
            <person name="van Deynze A."/>
            <person name="Ashrafi H."/>
            <person name="Hill T."/>
            <person name="Kim W.T."/>
            <person name="Pai H.S."/>
            <person name="Ahn H.K."/>
            <person name="Yeam I."/>
            <person name="Giovannoni J.J."/>
            <person name="Rose J.K."/>
            <person name="Sorensen I."/>
            <person name="Lee S.J."/>
            <person name="Kim R.W."/>
            <person name="Choi I.Y."/>
            <person name="Choi B.S."/>
            <person name="Lim J.S."/>
            <person name="Lee Y.H."/>
            <person name="Choi D."/>
        </authorList>
    </citation>
    <scope>NUCLEOTIDE SEQUENCE [LARGE SCALE GENOMIC DNA]</scope>
    <source>
        <strain evidence="2">cv. CM334</strain>
    </source>
</reference>
<evidence type="ECO:0000313" key="1">
    <source>
        <dbReference type="EMBL" id="PHT78087.1"/>
    </source>
</evidence>
<name>A0A2G2Z7V4_CAPAN</name>
<protein>
    <submittedName>
        <fullName evidence="1">Uncharacterized protein</fullName>
    </submittedName>
</protein>
<dbReference type="SMR" id="A0A2G2Z7V4"/>
<comment type="caution">
    <text evidence="1">The sequence shown here is derived from an EMBL/GenBank/DDBJ whole genome shotgun (WGS) entry which is preliminary data.</text>
</comment>
<dbReference type="AlphaFoldDB" id="A0A2G2Z7V4"/>
<sequence length="152" mass="17546">MVTIITASTSRAQNIHVMIEFLLIILTDVPKDFIHHDKLSDLLARVGALIREVSTLIHDLEEKSKNEESTNETSHATPDLLEEKFEIFMDDLEHIYLKAPDPYQWCFPMSDGPFFMHLLHRHLTDLLDSNALTDLLDSNAYSISLIRKKLSW</sequence>
<evidence type="ECO:0000313" key="2">
    <source>
        <dbReference type="Proteomes" id="UP000222542"/>
    </source>
</evidence>
<accession>A0A2G2Z7V4</accession>
<dbReference type="Proteomes" id="UP000222542">
    <property type="component" value="Unassembled WGS sequence"/>
</dbReference>
<gene>
    <name evidence="1" type="ORF">T459_16139</name>
</gene>